<proteinExistence type="predicted"/>
<feature type="transmembrane region" description="Helical" evidence="1">
    <location>
        <begin position="129"/>
        <end position="153"/>
    </location>
</feature>
<protein>
    <recommendedName>
        <fullName evidence="4">Beta-carotene 15,15'-monooxygenase</fullName>
    </recommendedName>
</protein>
<dbReference type="RefSeq" id="WP_073416638.1">
    <property type="nucleotide sequence ID" value="NZ_FQWC01000005.1"/>
</dbReference>
<name>A0A1M5Q4U6_9FLAO</name>
<gene>
    <name evidence="2" type="ORF">SAMN05443663_105221</name>
</gene>
<keyword evidence="3" id="KW-1185">Reference proteome</keyword>
<feature type="transmembrane region" description="Helical" evidence="1">
    <location>
        <begin position="34"/>
        <end position="60"/>
    </location>
</feature>
<dbReference type="Proteomes" id="UP000184071">
    <property type="component" value="Unassembled WGS sequence"/>
</dbReference>
<feature type="transmembrane region" description="Helical" evidence="1">
    <location>
        <begin position="84"/>
        <end position="108"/>
    </location>
</feature>
<dbReference type="OrthoDB" id="1331669at2"/>
<feature type="transmembrane region" description="Helical" evidence="1">
    <location>
        <begin position="203"/>
        <end position="229"/>
    </location>
</feature>
<keyword evidence="1" id="KW-1133">Transmembrane helix</keyword>
<evidence type="ECO:0000313" key="3">
    <source>
        <dbReference type="Proteomes" id="UP000184071"/>
    </source>
</evidence>
<keyword evidence="1" id="KW-0472">Membrane</keyword>
<dbReference type="EMBL" id="FQWC01000005">
    <property type="protein sequence ID" value="SHH08992.1"/>
    <property type="molecule type" value="Genomic_DNA"/>
</dbReference>
<sequence>MKSTLEQIEDIKRDGYSIDFSNVFNDAFENYKKIAVYSGIVMLVLTLVLFLLFTVLGTIFGDLKGWSENLVKILGNQNTSSVEYIILIASITFITALFTPFGAGFLKMAQYADKDQKFDFAAIFSYYKAPYVFPLISTAFILGVVSGSISYFFESVGAGFAGTAFSLFISYFTFFTIPLIVFGNLNVFSAIKSSLILVSKNPITIFGLFIIGYIGSVVGVVICVVGVFFTAVFNTSITYAAYFSIFDDEEKRDPIDSIGRSDLE</sequence>
<accession>A0A1M5Q4U6</accession>
<evidence type="ECO:0000313" key="2">
    <source>
        <dbReference type="EMBL" id="SHH08992.1"/>
    </source>
</evidence>
<organism evidence="2 3">
    <name type="scientific">Flavobacterium defluvii</name>
    <dbReference type="NCBI Taxonomy" id="370979"/>
    <lineage>
        <taxon>Bacteria</taxon>
        <taxon>Pseudomonadati</taxon>
        <taxon>Bacteroidota</taxon>
        <taxon>Flavobacteriia</taxon>
        <taxon>Flavobacteriales</taxon>
        <taxon>Flavobacteriaceae</taxon>
        <taxon>Flavobacterium</taxon>
    </lineage>
</organism>
<evidence type="ECO:0008006" key="4">
    <source>
        <dbReference type="Google" id="ProtNLM"/>
    </source>
</evidence>
<reference evidence="3" key="1">
    <citation type="submission" date="2016-11" db="EMBL/GenBank/DDBJ databases">
        <authorList>
            <person name="Varghese N."/>
            <person name="Submissions S."/>
        </authorList>
    </citation>
    <scope>NUCLEOTIDE SEQUENCE [LARGE SCALE GENOMIC DNA]</scope>
    <source>
        <strain evidence="3">DSM 17963</strain>
    </source>
</reference>
<dbReference type="AlphaFoldDB" id="A0A1M5Q4U6"/>
<keyword evidence="1" id="KW-0812">Transmembrane</keyword>
<dbReference type="STRING" id="370979.SAMN05443663_105221"/>
<evidence type="ECO:0000256" key="1">
    <source>
        <dbReference type="SAM" id="Phobius"/>
    </source>
</evidence>
<feature type="transmembrane region" description="Helical" evidence="1">
    <location>
        <begin position="159"/>
        <end position="182"/>
    </location>
</feature>